<dbReference type="SUPFAM" id="SSF56672">
    <property type="entry name" value="DNA/RNA polymerases"/>
    <property type="match status" value="1"/>
</dbReference>
<dbReference type="Proteomes" id="UP000078397">
    <property type="component" value="Unassembled WGS sequence"/>
</dbReference>
<feature type="domain" description="Reverse transcriptase Ty1/copia-type" evidence="3">
    <location>
        <begin position="23"/>
        <end position="105"/>
    </location>
</feature>
<evidence type="ECO:0000259" key="3">
    <source>
        <dbReference type="Pfam" id="PF07727"/>
    </source>
</evidence>
<protein>
    <submittedName>
        <fullName evidence="4">Reverse transcriptase (RNA-dependent DNA polymerase) domain-containing protein</fullName>
    </submittedName>
</protein>
<dbReference type="Pfam" id="PF07727">
    <property type="entry name" value="RVT_2"/>
    <property type="match status" value="1"/>
</dbReference>
<dbReference type="PANTHER" id="PTHR11439:SF438">
    <property type="entry name" value="REVERSE TRANSCRIPTASE TY1_COPIA-TYPE DOMAIN-CONTAINING PROTEIN"/>
    <property type="match status" value="1"/>
</dbReference>
<dbReference type="AlphaFoldDB" id="A0A219ANG0"/>
<proteinExistence type="predicted"/>
<dbReference type="CDD" id="cd09272">
    <property type="entry name" value="RNase_HI_RT_Ty1"/>
    <property type="match status" value="1"/>
</dbReference>
<dbReference type="EMBL" id="LSBJ02000030">
    <property type="protein sequence ID" value="OWT42261.1"/>
    <property type="molecule type" value="Genomic_DNA"/>
</dbReference>
<evidence type="ECO:0000313" key="4">
    <source>
        <dbReference type="EMBL" id="OWT42261.1"/>
    </source>
</evidence>
<name>A0A219ANG0_METCM</name>
<reference evidence="4 5" key="1">
    <citation type="journal article" date="2016" name="PLoS Pathog.">
        <title>Biosynthesis of antibiotic leucinostatins in bio-control fungus Purpureocillium lilacinum and their inhibition on phytophthora revealed by genome mining.</title>
        <authorList>
            <person name="Wang G."/>
            <person name="Liu Z."/>
            <person name="Lin R."/>
            <person name="Li E."/>
            <person name="Mao Z."/>
            <person name="Ling J."/>
            <person name="Yang Y."/>
            <person name="Yin W.B."/>
            <person name="Xie B."/>
        </authorList>
    </citation>
    <scope>NUCLEOTIDE SEQUENCE [LARGE SCALE GENOMIC DNA]</scope>
    <source>
        <strain evidence="4">170</strain>
    </source>
</reference>
<dbReference type="InterPro" id="IPR043502">
    <property type="entry name" value="DNA/RNA_pol_sf"/>
</dbReference>
<gene>
    <name evidence="4" type="ORF">VFPPC_18596</name>
</gene>
<dbReference type="OrthoDB" id="4941404at2759"/>
<dbReference type="PANTHER" id="PTHR11439">
    <property type="entry name" value="GAG-POL-RELATED RETROTRANSPOSON"/>
    <property type="match status" value="1"/>
</dbReference>
<comment type="subcellular location">
    <subcellularLocation>
        <location evidence="1">Mitochondrion</location>
    </subcellularLocation>
</comment>
<dbReference type="GO" id="GO:0003964">
    <property type="term" value="F:RNA-directed DNA polymerase activity"/>
    <property type="evidence" value="ECO:0007669"/>
    <property type="project" value="UniProtKB-KW"/>
</dbReference>
<keyword evidence="4" id="KW-0808">Transferase</keyword>
<keyword evidence="5" id="KW-1185">Reference proteome</keyword>
<evidence type="ECO:0000256" key="1">
    <source>
        <dbReference type="ARBA" id="ARBA00004173"/>
    </source>
</evidence>
<sequence>MVTCGYNHTHEVIVPRYEEPCVFTDGKILVLVYVDDILILSPSQEKVSVDKLVKYLQDKYNLREEDFKWYLGIRVIRDRPNRKMYLCQDAYIDKIARKFKLCDSKLRVPSIPITTIPLVKHEGQASQEEIKAYQERVGSLMYIAVMTRPDIARAATQLARFLTNPSPEHLAAADQCIRYLYTTRFLAIIYDGLHAGESLVIASDASFADDAETRRSSQGYVMTLFNGPVVWKAGLQDTVTTSTTEAEILSLERTTKESYALDRLLRDISLDLGPLKIYCDNLQSIRLVVEDNQRITTKLRHVDVQNMWLKQEFKKEQLTAGLADLGLGSDSIICKGKFEQVIHEAKLIDPSITPSEIKITKLFASPFSTGGLVVLLLQPRSDHLWELGADAVIKDCATLDSLNEGLGICASTTLQGNVSIMDLWTCLPWKVTETLDYAQKCRFRLAILAAIEAKQPECFLGMETVSIIDHEAKHQPVTQVTDHTAGVLLVL</sequence>
<dbReference type="RefSeq" id="XP_022284806.1">
    <property type="nucleotide sequence ID" value="XM_022430183.1"/>
</dbReference>
<dbReference type="GO" id="GO:0005739">
    <property type="term" value="C:mitochondrion"/>
    <property type="evidence" value="ECO:0007669"/>
    <property type="project" value="UniProtKB-SubCell"/>
</dbReference>
<keyword evidence="2" id="KW-0496">Mitochondrion</keyword>
<evidence type="ECO:0000313" key="5">
    <source>
        <dbReference type="Proteomes" id="UP000078397"/>
    </source>
</evidence>
<comment type="caution">
    <text evidence="4">The sequence shown here is derived from an EMBL/GenBank/DDBJ whole genome shotgun (WGS) entry which is preliminary data.</text>
</comment>
<dbReference type="GeneID" id="33937317"/>
<keyword evidence="4" id="KW-0695">RNA-directed DNA polymerase</keyword>
<dbReference type="InterPro" id="IPR013103">
    <property type="entry name" value="RVT_2"/>
</dbReference>
<evidence type="ECO:0000256" key="2">
    <source>
        <dbReference type="ARBA" id="ARBA00023128"/>
    </source>
</evidence>
<keyword evidence="4" id="KW-0548">Nucleotidyltransferase</keyword>
<organism evidence="4 5">
    <name type="scientific">Pochonia chlamydosporia 170</name>
    <dbReference type="NCBI Taxonomy" id="1380566"/>
    <lineage>
        <taxon>Eukaryota</taxon>
        <taxon>Fungi</taxon>
        <taxon>Dikarya</taxon>
        <taxon>Ascomycota</taxon>
        <taxon>Pezizomycotina</taxon>
        <taxon>Sordariomycetes</taxon>
        <taxon>Hypocreomycetidae</taxon>
        <taxon>Hypocreales</taxon>
        <taxon>Clavicipitaceae</taxon>
        <taxon>Pochonia</taxon>
    </lineage>
</organism>
<accession>A0A219ANG0</accession>
<dbReference type="STRING" id="1380566.A0A219ANG0"/>
<dbReference type="KEGG" id="pchm:VFPPC_18596"/>